<protein>
    <recommendedName>
        <fullName evidence="1">SH3b domain-containing protein</fullName>
    </recommendedName>
</protein>
<organism evidence="2 3">
    <name type="scientific">Anditalea andensis</name>
    <dbReference type="NCBI Taxonomy" id="1048983"/>
    <lineage>
        <taxon>Bacteria</taxon>
        <taxon>Pseudomonadati</taxon>
        <taxon>Bacteroidota</taxon>
        <taxon>Cytophagia</taxon>
        <taxon>Cytophagales</taxon>
        <taxon>Cytophagaceae</taxon>
        <taxon>Anditalea</taxon>
    </lineage>
</organism>
<evidence type="ECO:0000313" key="2">
    <source>
        <dbReference type="EMBL" id="KEO75081.1"/>
    </source>
</evidence>
<dbReference type="SUPFAM" id="SSF51261">
    <property type="entry name" value="Duplicated hybrid motif"/>
    <property type="match status" value="1"/>
</dbReference>
<dbReference type="Gene3D" id="2.70.70.10">
    <property type="entry name" value="Glucose Permease (Domain IIA)"/>
    <property type="match status" value="1"/>
</dbReference>
<dbReference type="OrthoDB" id="9810477at2"/>
<dbReference type="eggNOG" id="COG0739">
    <property type="taxonomic scope" value="Bacteria"/>
</dbReference>
<sequence length="435" mass="47843">MKQYINLFIIIFLASCNGTTQIDRILGTASPYEKYRQNLTSANLQNSAMVRDWIEAGDLVMSDSIMVDLPYQETGSFDRSSPKAMLLRFNVREGQNITINLTPISQPDAQFFMDVFEVRANGELTRKHFSDGGNEMSYSVRSSGVNAIRIQPELFRGGIFNLTITYNASLAFPLPDKTTRNIASFWGDGRDGGRRKHEGIDVFAPRGTPVVAVTSGRVSRVGENRLGGKVVNVSGGGYSYYYAHLDSQLVSSGQRVEIGDTLGLVGNTGNAITTAPHLHFGIYGGGRGAVDPFHFLNSAAALQAVNLADSLNIGFYGRIKGNTANIRIAPSTKSDVVRTLDRHTVFEIDGKTKDWVRVSLPDNRKAFIFHTLIEPAESALESITIAENAQLRENWGSAFTFESTVADEAAERIGHYGDQELLRLASGRYLWKQVP</sequence>
<dbReference type="CDD" id="cd12797">
    <property type="entry name" value="M23_peptidase"/>
    <property type="match status" value="1"/>
</dbReference>
<dbReference type="RefSeq" id="WP_051719831.1">
    <property type="nucleotide sequence ID" value="NZ_JMIH01000014.1"/>
</dbReference>
<dbReference type="Proteomes" id="UP000027821">
    <property type="component" value="Unassembled WGS sequence"/>
</dbReference>
<keyword evidence="3" id="KW-1185">Reference proteome</keyword>
<dbReference type="EMBL" id="JMIH01000014">
    <property type="protein sequence ID" value="KEO75081.1"/>
    <property type="molecule type" value="Genomic_DNA"/>
</dbReference>
<dbReference type="InterPro" id="IPR011055">
    <property type="entry name" value="Dup_hybrid_motif"/>
</dbReference>
<dbReference type="PROSITE" id="PS51257">
    <property type="entry name" value="PROKAR_LIPOPROTEIN"/>
    <property type="match status" value="1"/>
</dbReference>
<dbReference type="Pfam" id="PF08239">
    <property type="entry name" value="SH3_3"/>
    <property type="match status" value="1"/>
</dbReference>
<dbReference type="Pfam" id="PF01551">
    <property type="entry name" value="Peptidase_M23"/>
    <property type="match status" value="1"/>
</dbReference>
<dbReference type="STRING" id="1048983.EL17_05260"/>
<name>A0A074KYM9_9BACT</name>
<dbReference type="PANTHER" id="PTHR21666">
    <property type="entry name" value="PEPTIDASE-RELATED"/>
    <property type="match status" value="1"/>
</dbReference>
<dbReference type="GO" id="GO:0004222">
    <property type="term" value="F:metalloendopeptidase activity"/>
    <property type="evidence" value="ECO:0007669"/>
    <property type="project" value="TreeGrafter"/>
</dbReference>
<accession>A0A074KYM9</accession>
<gene>
    <name evidence="2" type="ORF">EL17_05260</name>
</gene>
<dbReference type="SMART" id="SM00287">
    <property type="entry name" value="SH3b"/>
    <property type="match status" value="1"/>
</dbReference>
<dbReference type="InterPro" id="IPR050570">
    <property type="entry name" value="Cell_wall_metabolism_enzyme"/>
</dbReference>
<dbReference type="PANTHER" id="PTHR21666:SF268">
    <property type="entry name" value="PEPTIDASE M23 DOMAIN-CONTAINING PROTEIN"/>
    <property type="match status" value="1"/>
</dbReference>
<feature type="domain" description="SH3b" evidence="1">
    <location>
        <begin position="314"/>
        <end position="377"/>
    </location>
</feature>
<dbReference type="AlphaFoldDB" id="A0A074KYM9"/>
<reference evidence="2 3" key="1">
    <citation type="submission" date="2014-04" db="EMBL/GenBank/DDBJ databases">
        <title>Characterization and application of a salt tolerant electro-active bacterium.</title>
        <authorList>
            <person name="Yang L."/>
            <person name="Wei S."/>
            <person name="Tay Q.X.M."/>
        </authorList>
    </citation>
    <scope>NUCLEOTIDE SEQUENCE [LARGE SCALE GENOMIC DNA]</scope>
    <source>
        <strain evidence="2 3">LY1</strain>
    </source>
</reference>
<evidence type="ECO:0000313" key="3">
    <source>
        <dbReference type="Proteomes" id="UP000027821"/>
    </source>
</evidence>
<evidence type="ECO:0000259" key="1">
    <source>
        <dbReference type="SMART" id="SM00287"/>
    </source>
</evidence>
<dbReference type="InterPro" id="IPR003646">
    <property type="entry name" value="SH3-like_bac-type"/>
</dbReference>
<proteinExistence type="predicted"/>
<dbReference type="InterPro" id="IPR016047">
    <property type="entry name" value="M23ase_b-sheet_dom"/>
</dbReference>
<dbReference type="Gene3D" id="2.30.30.40">
    <property type="entry name" value="SH3 Domains"/>
    <property type="match status" value="1"/>
</dbReference>
<comment type="caution">
    <text evidence="2">The sequence shown here is derived from an EMBL/GenBank/DDBJ whole genome shotgun (WGS) entry which is preliminary data.</text>
</comment>